<comment type="similarity">
    <text evidence="2">Belongs to the YkuD family.</text>
</comment>
<proteinExistence type="inferred from homology"/>
<dbReference type="UniPathway" id="UPA00219"/>
<dbReference type="GO" id="GO:0071972">
    <property type="term" value="F:peptidoglycan L,D-transpeptidase activity"/>
    <property type="evidence" value="ECO:0007669"/>
    <property type="project" value="TreeGrafter"/>
</dbReference>
<dbReference type="PROSITE" id="PS52029">
    <property type="entry name" value="LD_TPASE"/>
    <property type="match status" value="1"/>
</dbReference>
<evidence type="ECO:0000256" key="3">
    <source>
        <dbReference type="ARBA" id="ARBA00022679"/>
    </source>
</evidence>
<evidence type="ECO:0000256" key="5">
    <source>
        <dbReference type="ARBA" id="ARBA00022984"/>
    </source>
</evidence>
<evidence type="ECO:0000256" key="2">
    <source>
        <dbReference type="ARBA" id="ARBA00005992"/>
    </source>
</evidence>
<evidence type="ECO:0000256" key="8">
    <source>
        <dbReference type="SAM" id="MobiDB-lite"/>
    </source>
</evidence>
<dbReference type="Gene3D" id="2.40.440.10">
    <property type="entry name" value="L,D-transpeptidase catalytic domain-like"/>
    <property type="match status" value="1"/>
</dbReference>
<keyword evidence="4 7" id="KW-0133">Cell shape</keyword>
<feature type="region of interest" description="Disordered" evidence="8">
    <location>
        <begin position="25"/>
        <end position="67"/>
    </location>
</feature>
<dbReference type="Proteomes" id="UP000184391">
    <property type="component" value="Unassembled WGS sequence"/>
</dbReference>
<dbReference type="NCBIfam" id="NF004785">
    <property type="entry name" value="PRK06132.1-2"/>
    <property type="match status" value="1"/>
</dbReference>
<dbReference type="InterPro" id="IPR007730">
    <property type="entry name" value="SPOR-like_dom"/>
</dbReference>
<dbReference type="InterPro" id="IPR050979">
    <property type="entry name" value="LD-transpeptidase"/>
</dbReference>
<dbReference type="STRING" id="198312.SAMN02745193_01130"/>
<keyword evidence="11" id="KW-0449">Lipoprotein</keyword>
<dbReference type="SUPFAM" id="SSF141523">
    <property type="entry name" value="L,D-transpeptidase catalytic domain-like"/>
    <property type="match status" value="1"/>
</dbReference>
<dbReference type="AlphaFoldDB" id="A0A1M7S713"/>
<evidence type="ECO:0000259" key="10">
    <source>
        <dbReference type="PROSITE" id="PS52029"/>
    </source>
</evidence>
<dbReference type="GO" id="GO:0016740">
    <property type="term" value="F:transferase activity"/>
    <property type="evidence" value="ECO:0007669"/>
    <property type="project" value="UniProtKB-KW"/>
</dbReference>
<evidence type="ECO:0000256" key="7">
    <source>
        <dbReference type="PROSITE-ProRule" id="PRU01373"/>
    </source>
</evidence>
<dbReference type="PROSITE" id="PS51257">
    <property type="entry name" value="PROKAR_LIPOPROTEIN"/>
    <property type="match status" value="1"/>
</dbReference>
<keyword evidence="3" id="KW-0808">Transferase</keyword>
<dbReference type="GO" id="GO:0042834">
    <property type="term" value="F:peptidoglycan binding"/>
    <property type="evidence" value="ECO:0007669"/>
    <property type="project" value="InterPro"/>
</dbReference>
<feature type="chain" id="PRO_5012884486" evidence="9">
    <location>
        <begin position="21"/>
        <end position="332"/>
    </location>
</feature>
<evidence type="ECO:0000256" key="6">
    <source>
        <dbReference type="ARBA" id="ARBA00023316"/>
    </source>
</evidence>
<evidence type="ECO:0000313" key="12">
    <source>
        <dbReference type="Proteomes" id="UP000184391"/>
    </source>
</evidence>
<dbReference type="PANTHER" id="PTHR30582:SF2">
    <property type="entry name" value="L,D-TRANSPEPTIDASE YCIB-RELATED"/>
    <property type="match status" value="1"/>
</dbReference>
<dbReference type="GO" id="GO:0018104">
    <property type="term" value="P:peptidoglycan-protein cross-linking"/>
    <property type="evidence" value="ECO:0007669"/>
    <property type="project" value="TreeGrafter"/>
</dbReference>
<organism evidence="11 12">
    <name type="scientific">Erythrobacter sanguineus</name>
    <dbReference type="NCBI Taxonomy" id="198312"/>
    <lineage>
        <taxon>Bacteria</taxon>
        <taxon>Pseudomonadati</taxon>
        <taxon>Pseudomonadota</taxon>
        <taxon>Alphaproteobacteria</taxon>
        <taxon>Sphingomonadales</taxon>
        <taxon>Erythrobacteraceae</taxon>
        <taxon>Erythrobacter/Porphyrobacter group</taxon>
        <taxon>Erythrobacter</taxon>
    </lineage>
</organism>
<dbReference type="CDD" id="cd16913">
    <property type="entry name" value="YkuD_like"/>
    <property type="match status" value="1"/>
</dbReference>
<accession>A0A1M7S713</accession>
<reference evidence="12" key="1">
    <citation type="submission" date="2016-12" db="EMBL/GenBank/DDBJ databases">
        <authorList>
            <person name="Varghese N."/>
            <person name="Submissions S."/>
        </authorList>
    </citation>
    <scope>NUCLEOTIDE SEQUENCE [LARGE SCALE GENOMIC DNA]</scope>
    <source>
        <strain evidence="12">DSM 11032</strain>
    </source>
</reference>
<dbReference type="GO" id="GO:0008360">
    <property type="term" value="P:regulation of cell shape"/>
    <property type="evidence" value="ECO:0007669"/>
    <property type="project" value="UniProtKB-UniRule"/>
</dbReference>
<keyword evidence="6 7" id="KW-0961">Cell wall biogenesis/degradation</keyword>
<feature type="active site" description="Proton donor/acceptor" evidence="7">
    <location>
        <position position="149"/>
    </location>
</feature>
<evidence type="ECO:0000256" key="4">
    <source>
        <dbReference type="ARBA" id="ARBA00022960"/>
    </source>
</evidence>
<dbReference type="GO" id="GO:0071555">
    <property type="term" value="P:cell wall organization"/>
    <property type="evidence" value="ECO:0007669"/>
    <property type="project" value="UniProtKB-UniRule"/>
</dbReference>
<comment type="pathway">
    <text evidence="1 7">Cell wall biogenesis; peptidoglycan biosynthesis.</text>
</comment>
<evidence type="ECO:0000256" key="9">
    <source>
        <dbReference type="SAM" id="SignalP"/>
    </source>
</evidence>
<feature type="domain" description="L,D-TPase catalytic" evidence="10">
    <location>
        <begin position="77"/>
        <end position="187"/>
    </location>
</feature>
<sequence>MPRSRANPVWLLASALLASACVPDAQGAAPDQPGVAAGQTAVPTAMPTPVPTPTPAPEVVPESPPTRSVGEVLESGVVIVISVPSQQMHVLRDGLFWRSSPVSTGKRGKETPPGVFAILQKKKFHRSNLYSNAPMPFMQRLTWDGIAIHAGHLPGYPASHGCIRLPDKFARDLFALTAPARTAVIVTDKALTSDADALALAQKTDALVPISPELLRRKRPALARADAKPAQRLPASREIAVPRAGAPASAPVPTSSARQQTIQLAAALSPELATAQWDALTARSPALRGMEMAVIPAVVNGTQYYRLRTSAPDAHATCKALKRAGIDCFAVS</sequence>
<dbReference type="InterPro" id="IPR005490">
    <property type="entry name" value="LD_TPept_cat_dom"/>
</dbReference>
<protein>
    <submittedName>
        <fullName evidence="11">Lipoprotein-anchoring transpeptidase ErfK/SrfK</fullName>
    </submittedName>
</protein>
<dbReference type="Pfam" id="PF05036">
    <property type="entry name" value="SPOR"/>
    <property type="match status" value="1"/>
</dbReference>
<gene>
    <name evidence="11" type="ORF">SAMN02745193_01130</name>
</gene>
<dbReference type="EMBL" id="FRDF01000005">
    <property type="protein sequence ID" value="SHN54230.1"/>
    <property type="molecule type" value="Genomic_DNA"/>
</dbReference>
<feature type="signal peptide" evidence="9">
    <location>
        <begin position="1"/>
        <end position="20"/>
    </location>
</feature>
<feature type="active site" description="Nucleophile" evidence="7">
    <location>
        <position position="162"/>
    </location>
</feature>
<keyword evidence="12" id="KW-1185">Reference proteome</keyword>
<evidence type="ECO:0000313" key="11">
    <source>
        <dbReference type="EMBL" id="SHN54230.1"/>
    </source>
</evidence>
<name>A0A1M7S713_9SPHN</name>
<keyword evidence="9" id="KW-0732">Signal</keyword>
<dbReference type="Pfam" id="PF03734">
    <property type="entry name" value="YkuD"/>
    <property type="match status" value="1"/>
</dbReference>
<dbReference type="InterPro" id="IPR038063">
    <property type="entry name" value="Transpep_catalytic_dom"/>
</dbReference>
<feature type="compositionally biased region" description="Pro residues" evidence="8">
    <location>
        <begin position="46"/>
        <end position="64"/>
    </location>
</feature>
<keyword evidence="5 7" id="KW-0573">Peptidoglycan synthesis</keyword>
<dbReference type="PANTHER" id="PTHR30582">
    <property type="entry name" value="L,D-TRANSPEPTIDASE"/>
    <property type="match status" value="1"/>
</dbReference>
<evidence type="ECO:0000256" key="1">
    <source>
        <dbReference type="ARBA" id="ARBA00004752"/>
    </source>
</evidence>
<dbReference type="GO" id="GO:0005576">
    <property type="term" value="C:extracellular region"/>
    <property type="evidence" value="ECO:0007669"/>
    <property type="project" value="TreeGrafter"/>
</dbReference>